<keyword evidence="3" id="KW-1185">Reference proteome</keyword>
<evidence type="ECO:0000313" key="3">
    <source>
        <dbReference type="Proteomes" id="UP000032180"/>
    </source>
</evidence>
<dbReference type="HOGENOM" id="CLU_1621397_0_0_1"/>
<organism evidence="2 3">
    <name type="scientific">Leersia perrieri</name>
    <dbReference type="NCBI Taxonomy" id="77586"/>
    <lineage>
        <taxon>Eukaryota</taxon>
        <taxon>Viridiplantae</taxon>
        <taxon>Streptophyta</taxon>
        <taxon>Embryophyta</taxon>
        <taxon>Tracheophyta</taxon>
        <taxon>Spermatophyta</taxon>
        <taxon>Magnoliopsida</taxon>
        <taxon>Liliopsida</taxon>
        <taxon>Poales</taxon>
        <taxon>Poaceae</taxon>
        <taxon>BOP clade</taxon>
        <taxon>Oryzoideae</taxon>
        <taxon>Oryzeae</taxon>
        <taxon>Oryzinae</taxon>
        <taxon>Leersia</taxon>
    </lineage>
</organism>
<reference evidence="2" key="3">
    <citation type="submission" date="2015-04" db="UniProtKB">
        <authorList>
            <consortium name="EnsemblPlants"/>
        </authorList>
    </citation>
    <scope>IDENTIFICATION</scope>
</reference>
<evidence type="ECO:0000313" key="2">
    <source>
        <dbReference type="EnsemblPlants" id="LPERR03G23610.1"/>
    </source>
</evidence>
<feature type="chain" id="PRO_5002348143" description="Bifunctional inhibitor/plant lipid transfer protein/seed storage helical domain-containing protein" evidence="1">
    <location>
        <begin position="24"/>
        <end position="164"/>
    </location>
</feature>
<dbReference type="AlphaFoldDB" id="A0A0D9VX53"/>
<accession>A0A0D9VX53</accession>
<proteinExistence type="predicted"/>
<keyword evidence="1" id="KW-0732">Signal</keyword>
<feature type="signal peptide" evidence="1">
    <location>
        <begin position="1"/>
        <end position="23"/>
    </location>
</feature>
<dbReference type="Proteomes" id="UP000032180">
    <property type="component" value="Chromosome 3"/>
</dbReference>
<sequence length="164" mass="18000">MTYWRHFHHRLLAPIALLAVVIGLGVVEPCDTSDFVVGLDVYCRRPKISNVKLCCEEVENIFNVSMPTDDLRCLCNLDYMKFGRASGRLGGGLAALVDFYTMCGGSSPRAAQLLVQVCKLRGKEPAASSERLHTTRLHVVILSRSTSTAVSKTRRTLFGTPSVA</sequence>
<evidence type="ECO:0000256" key="1">
    <source>
        <dbReference type="SAM" id="SignalP"/>
    </source>
</evidence>
<protein>
    <recommendedName>
        <fullName evidence="4">Bifunctional inhibitor/plant lipid transfer protein/seed storage helical domain-containing protein</fullName>
    </recommendedName>
</protein>
<evidence type="ECO:0008006" key="4">
    <source>
        <dbReference type="Google" id="ProtNLM"/>
    </source>
</evidence>
<reference evidence="2 3" key="1">
    <citation type="submission" date="2012-08" db="EMBL/GenBank/DDBJ databases">
        <title>Oryza genome evolution.</title>
        <authorList>
            <person name="Wing R.A."/>
        </authorList>
    </citation>
    <scope>NUCLEOTIDE SEQUENCE</scope>
</reference>
<dbReference type="Gramene" id="LPERR03G23610.1">
    <property type="protein sequence ID" value="LPERR03G23610.1"/>
    <property type="gene ID" value="LPERR03G23610"/>
</dbReference>
<name>A0A0D9VX53_9ORYZ</name>
<reference evidence="3" key="2">
    <citation type="submission" date="2013-12" db="EMBL/GenBank/DDBJ databases">
        <authorList>
            <person name="Yu Y."/>
            <person name="Lee S."/>
            <person name="de Baynast K."/>
            <person name="Wissotski M."/>
            <person name="Liu L."/>
            <person name="Talag J."/>
            <person name="Goicoechea J."/>
            <person name="Angelova A."/>
            <person name="Jetty R."/>
            <person name="Kudrna D."/>
            <person name="Golser W."/>
            <person name="Rivera L."/>
            <person name="Zhang J."/>
            <person name="Wing R."/>
        </authorList>
    </citation>
    <scope>NUCLEOTIDE SEQUENCE</scope>
</reference>
<dbReference type="EnsemblPlants" id="LPERR03G23610.1">
    <property type="protein sequence ID" value="LPERR03G23610.1"/>
    <property type="gene ID" value="LPERR03G23610"/>
</dbReference>